<feature type="transmembrane region" description="Helical" evidence="8">
    <location>
        <begin position="112"/>
        <end position="132"/>
    </location>
</feature>
<dbReference type="AlphaFoldDB" id="A0A809RBR8"/>
<accession>A0A809RBR8</accession>
<dbReference type="GO" id="GO:0042158">
    <property type="term" value="P:lipoprotein biosynthetic process"/>
    <property type="evidence" value="ECO:0007669"/>
    <property type="project" value="InterPro"/>
</dbReference>
<keyword evidence="6 8" id="KW-0472">Membrane</keyword>
<dbReference type="KEGG" id="npy:NPRO_24740"/>
<feature type="transmembrane region" description="Helical" evidence="8">
    <location>
        <begin position="184"/>
        <end position="203"/>
    </location>
</feature>
<evidence type="ECO:0000256" key="2">
    <source>
        <dbReference type="ARBA" id="ARBA00022475"/>
    </source>
</evidence>
<feature type="transmembrane region" description="Helical" evidence="8">
    <location>
        <begin position="83"/>
        <end position="105"/>
    </location>
</feature>
<dbReference type="EMBL" id="AP021858">
    <property type="protein sequence ID" value="BBO24879.1"/>
    <property type="molecule type" value="Genomic_DNA"/>
</dbReference>
<keyword evidence="4 8" id="KW-0812">Transmembrane</keyword>
<evidence type="ECO:0000313" key="10">
    <source>
        <dbReference type="EMBL" id="BBO24879.1"/>
    </source>
</evidence>
<dbReference type="Pfam" id="PF20154">
    <property type="entry name" value="LNT_N"/>
    <property type="match status" value="1"/>
</dbReference>
<keyword evidence="2" id="KW-1003">Cell membrane</keyword>
<dbReference type="InterPro" id="IPR003010">
    <property type="entry name" value="C-N_Hydrolase"/>
</dbReference>
<feature type="transmembrane region" description="Helical" evidence="8">
    <location>
        <begin position="52"/>
        <end position="71"/>
    </location>
</feature>
<keyword evidence="5 8" id="KW-1133">Transmembrane helix</keyword>
<feature type="domain" description="CN hydrolase" evidence="9">
    <location>
        <begin position="221"/>
        <end position="433"/>
    </location>
</feature>
<dbReference type="InterPro" id="IPR004563">
    <property type="entry name" value="Apolipo_AcylTrfase"/>
</dbReference>
<feature type="transmembrane region" description="Helical" evidence="8">
    <location>
        <begin position="144"/>
        <end position="163"/>
    </location>
</feature>
<sequence>MRKLASAGAGALVSGALLTAAMPPADLGMLSWLCMAPLLIGVRGSGFVVGSLAALGAALIAAWLSVIGVFYPGVARLDETAAWHYVGFFLFSLSMVAVAGIWADLKTTSRWVWLWLPAIAVVAEATLLLYLPAHLGLAHYRSPFLLKVASFTGIWGVSYLVWASNVRVAMAFADGRLRERSKLLAARTLDVSLLAVILATVVWRFPPPAPGALGEGKQGQMLLAAIQTLSHEPDQLDRLHRQAAAHEPEYVVWPELSASGWVVGGDVGELQKVSEQGVAFVTSYPRLEGGTLPYNVSTLFIEGKALGNYRKRKLFGGERSMHLPGGKPTSARFRKGDVGLLVCFDSCFPYIVRETASLPGVNSISLPSMGPESPFGVMQAVHGAFTPFRAAENGVAIARGESSAFAQIVDGDGRIVAEAPAGFEGAIAGWVSDRPRWTFYKVAGDWFLGVCLVVTLIVGAKALLRQRKEAVPGRSDP</sequence>
<evidence type="ECO:0000256" key="8">
    <source>
        <dbReference type="SAM" id="Phobius"/>
    </source>
</evidence>
<evidence type="ECO:0000256" key="5">
    <source>
        <dbReference type="ARBA" id="ARBA00022989"/>
    </source>
</evidence>
<evidence type="ECO:0000256" key="4">
    <source>
        <dbReference type="ARBA" id="ARBA00022692"/>
    </source>
</evidence>
<reference evidence="10" key="1">
    <citation type="journal article" name="DNA Res.">
        <title>The physiological potential of anammox bacteria as revealed by their core genome structure.</title>
        <authorList>
            <person name="Okubo T."/>
            <person name="Toyoda A."/>
            <person name="Fukuhara K."/>
            <person name="Uchiyama I."/>
            <person name="Harigaya Y."/>
            <person name="Kuroiwa M."/>
            <person name="Suzuki T."/>
            <person name="Murakami Y."/>
            <person name="Suwa Y."/>
            <person name="Takami H."/>
        </authorList>
    </citation>
    <scope>NUCLEOTIDE SEQUENCE</scope>
    <source>
        <strain evidence="10">317325-2</strain>
    </source>
</reference>
<feature type="transmembrane region" description="Helical" evidence="8">
    <location>
        <begin position="446"/>
        <end position="464"/>
    </location>
</feature>
<organism evidence="10 11">
    <name type="scientific">Candidatus Nitrosymbiomonas proteolyticus</name>
    <dbReference type="NCBI Taxonomy" id="2608984"/>
    <lineage>
        <taxon>Bacteria</taxon>
        <taxon>Bacillati</taxon>
        <taxon>Armatimonadota</taxon>
        <taxon>Armatimonadota incertae sedis</taxon>
        <taxon>Candidatus Nitrosymbiomonas</taxon>
    </lineage>
</organism>
<keyword evidence="10" id="KW-0449">Lipoprotein</keyword>
<dbReference type="Pfam" id="PF00795">
    <property type="entry name" value="CN_hydrolase"/>
    <property type="match status" value="1"/>
</dbReference>
<evidence type="ECO:0000256" key="7">
    <source>
        <dbReference type="ARBA" id="ARBA00023315"/>
    </source>
</evidence>
<keyword evidence="7 10" id="KW-0012">Acyltransferase</keyword>
<evidence type="ECO:0000256" key="3">
    <source>
        <dbReference type="ARBA" id="ARBA00022679"/>
    </source>
</evidence>
<comment type="subcellular location">
    <subcellularLocation>
        <location evidence="1">Cell membrane</location>
        <topology evidence="1">Multi-pass membrane protein</topology>
    </subcellularLocation>
</comment>
<protein>
    <submittedName>
        <fullName evidence="10">Apolipoprotein N-acyltransferase</fullName>
    </submittedName>
</protein>
<dbReference type="InterPro" id="IPR045378">
    <property type="entry name" value="LNT_N"/>
</dbReference>
<dbReference type="PANTHER" id="PTHR38686:SF1">
    <property type="entry name" value="APOLIPOPROTEIN N-ACYLTRANSFERASE"/>
    <property type="match status" value="1"/>
</dbReference>
<evidence type="ECO:0000256" key="1">
    <source>
        <dbReference type="ARBA" id="ARBA00004651"/>
    </source>
</evidence>
<dbReference type="PROSITE" id="PS50263">
    <property type="entry name" value="CN_HYDROLASE"/>
    <property type="match status" value="1"/>
</dbReference>
<dbReference type="Proteomes" id="UP000662873">
    <property type="component" value="Chromosome"/>
</dbReference>
<dbReference type="SUPFAM" id="SSF56317">
    <property type="entry name" value="Carbon-nitrogen hydrolase"/>
    <property type="match status" value="1"/>
</dbReference>
<evidence type="ECO:0000256" key="6">
    <source>
        <dbReference type="ARBA" id="ARBA00023136"/>
    </source>
</evidence>
<evidence type="ECO:0000259" key="9">
    <source>
        <dbReference type="PROSITE" id="PS50263"/>
    </source>
</evidence>
<proteinExistence type="predicted"/>
<dbReference type="GO" id="GO:0016410">
    <property type="term" value="F:N-acyltransferase activity"/>
    <property type="evidence" value="ECO:0007669"/>
    <property type="project" value="InterPro"/>
</dbReference>
<dbReference type="InterPro" id="IPR036526">
    <property type="entry name" value="C-N_Hydrolase_sf"/>
</dbReference>
<dbReference type="PANTHER" id="PTHR38686">
    <property type="entry name" value="APOLIPOPROTEIN N-ACYLTRANSFERASE"/>
    <property type="match status" value="1"/>
</dbReference>
<feature type="transmembrane region" description="Helical" evidence="8">
    <location>
        <begin position="29"/>
        <end position="45"/>
    </location>
</feature>
<evidence type="ECO:0000313" key="11">
    <source>
        <dbReference type="Proteomes" id="UP000662873"/>
    </source>
</evidence>
<name>A0A809RBR8_9BACT</name>
<gene>
    <name evidence="10" type="ORF">NPRO_24740</name>
</gene>
<dbReference type="GO" id="GO:0005886">
    <property type="term" value="C:plasma membrane"/>
    <property type="evidence" value="ECO:0007669"/>
    <property type="project" value="UniProtKB-SubCell"/>
</dbReference>
<dbReference type="Gene3D" id="3.60.110.10">
    <property type="entry name" value="Carbon-nitrogen hydrolase"/>
    <property type="match status" value="1"/>
</dbReference>
<keyword evidence="3 10" id="KW-0808">Transferase</keyword>